<proteinExistence type="inferred from homology"/>
<feature type="region of interest" description="Disordered" evidence="6">
    <location>
        <begin position="521"/>
        <end position="573"/>
    </location>
</feature>
<comment type="subcellular location">
    <subcellularLocation>
        <location evidence="1">Nucleus</location>
    </subcellularLocation>
</comment>
<evidence type="ECO:0000256" key="5">
    <source>
        <dbReference type="ARBA" id="ARBA00044757"/>
    </source>
</evidence>
<keyword evidence="3" id="KW-0234">DNA repair</keyword>
<reference evidence="8 9" key="1">
    <citation type="submission" date="2014-03" db="EMBL/GenBank/DDBJ databases">
        <title>The genome of Kluyveromyces dobzhanskii.</title>
        <authorList>
            <person name="Nystedt B."/>
            <person name="Astrom S."/>
        </authorList>
    </citation>
    <scope>NUCLEOTIDE SEQUENCE [LARGE SCALE GENOMIC DNA]</scope>
    <source>
        <strain evidence="8 9">CBS 2104</strain>
    </source>
</reference>
<sequence length="814" mass="91747">MWLLHYEYVDEAGEQCRKLQIIKITKEYSVGRSVKCTCKIQNDKSISRVHLIIKYDGSDLIVINKGKLTKLADQLVPLEEKFVLHKQDMTFSIGVAPLNVNFRYMYEEWKIPHGMALNEKQQAVSGFGVKLSDSFTKRTTLQIFSDDRSYSGCLFALLKGVPVVSIPFLSEIGNLFEHGDNVDFIPVFRRLKEKYALFPEYKYEANALRGLTILVLAQKVYDTLRYTIAVGGGEIKLLNNSSQVDEFLSSNSGPVCVLSSSCFYYPNESARVSKDLDLSIRDILLRYEIEVLNINEFTYMLTNNKIKDLRKRKIVSISKPAPTFQKHTEITAGEPAKQKKSKPKIQSLDSLSYFGGGEPVVKRESFNEQSMLLPSNTEATFNERSQNSISINSTEDVRTNLANYQPAPAETVVELPSKSSGFAEPAEPKKISLNRNISNVNSKKRRRPAVLQLENLMMRGSSQTAGDSKIETHSETVHEPKPNEDLPEVGSIIASWSNSVGNEVQPAQIAILSRRSINDTSIQNKNTDEGTTLLPSSREEERVPKEVLSDRDITPKESTQHVNSLVNSNSRPQSTALLQTELPSKDSSNMVNAIAETKQREVKRFEEGMIEIHESELTKSALDDFKDVVKVNTVKIKPRVIPSMTVIDRSSIGLNRKNFKRFKKNWPTYRKFSVNLSCETVSSEKNREYVKLLKYENGHPSKSNSEDKMENVAANHPPEDGRARSRDRSEAAEDIEPDKGFRFSIREGSTSATSATSLFVPDDDDVNELSLQSSNFANSADNLRPSSASNHLEEDDDDDDDDTPRFNFRSRRNV</sequence>
<feature type="compositionally biased region" description="Polar residues" evidence="6">
    <location>
        <begin position="769"/>
        <end position="790"/>
    </location>
</feature>
<keyword evidence="9" id="KW-1185">Reference proteome</keyword>
<feature type="compositionally biased region" description="Polar residues" evidence="6">
    <location>
        <begin position="747"/>
        <end position="757"/>
    </location>
</feature>
<dbReference type="SUPFAM" id="SSF49879">
    <property type="entry name" value="SMAD/FHA domain"/>
    <property type="match status" value="1"/>
</dbReference>
<dbReference type="GO" id="GO:0000724">
    <property type="term" value="P:double-strand break repair via homologous recombination"/>
    <property type="evidence" value="ECO:0007669"/>
    <property type="project" value="TreeGrafter"/>
</dbReference>
<feature type="region of interest" description="Disordered" evidence="6">
    <location>
        <begin position="696"/>
        <end position="814"/>
    </location>
</feature>
<feature type="region of interest" description="Disordered" evidence="6">
    <location>
        <begin position="458"/>
        <end position="486"/>
    </location>
</feature>
<feature type="compositionally biased region" description="Basic and acidic residues" evidence="6">
    <location>
        <begin position="537"/>
        <end position="559"/>
    </location>
</feature>
<dbReference type="Pfam" id="PF00498">
    <property type="entry name" value="FHA"/>
    <property type="match status" value="1"/>
</dbReference>
<evidence type="ECO:0000256" key="4">
    <source>
        <dbReference type="ARBA" id="ARBA00023242"/>
    </source>
</evidence>
<dbReference type="InterPro" id="IPR040227">
    <property type="entry name" value="Nibrin-rel"/>
</dbReference>
<comment type="caution">
    <text evidence="8">The sequence shown here is derived from an EMBL/GenBank/DDBJ whole genome shotgun (WGS) entry which is preliminary data.</text>
</comment>
<keyword evidence="4" id="KW-0539">Nucleus</keyword>
<feature type="compositionally biased region" description="Basic and acidic residues" evidence="6">
    <location>
        <begin position="696"/>
        <end position="710"/>
    </location>
</feature>
<evidence type="ECO:0000259" key="7">
    <source>
        <dbReference type="PROSITE" id="PS50006"/>
    </source>
</evidence>
<dbReference type="GO" id="GO:0007095">
    <property type="term" value="P:mitotic G2 DNA damage checkpoint signaling"/>
    <property type="evidence" value="ECO:0007669"/>
    <property type="project" value="InterPro"/>
</dbReference>
<dbReference type="CDD" id="cd00060">
    <property type="entry name" value="FHA"/>
    <property type="match status" value="1"/>
</dbReference>
<dbReference type="GO" id="GO:0003684">
    <property type="term" value="F:damaged DNA binding"/>
    <property type="evidence" value="ECO:0007669"/>
    <property type="project" value="TreeGrafter"/>
</dbReference>
<keyword evidence="2" id="KW-0227">DNA damage</keyword>
<gene>
    <name evidence="8" type="ORF">KLDO_g2471</name>
</gene>
<dbReference type="OrthoDB" id="3981072at2759"/>
<dbReference type="PANTHER" id="PTHR12162">
    <property type="entry name" value="NIBRIN-RELATED"/>
    <property type="match status" value="1"/>
</dbReference>
<feature type="compositionally biased region" description="Basic and acidic residues" evidence="6">
    <location>
        <begin position="717"/>
        <end position="745"/>
    </location>
</feature>
<feature type="compositionally biased region" description="Acidic residues" evidence="6">
    <location>
        <begin position="793"/>
        <end position="802"/>
    </location>
</feature>
<evidence type="ECO:0000313" key="9">
    <source>
        <dbReference type="Proteomes" id="UP000031516"/>
    </source>
</evidence>
<dbReference type="InterPro" id="IPR000253">
    <property type="entry name" value="FHA_dom"/>
</dbReference>
<dbReference type="PANTHER" id="PTHR12162:SF0">
    <property type="entry name" value="NIBRIN"/>
    <property type="match status" value="1"/>
</dbReference>
<dbReference type="EMBL" id="CCBQ010000037">
    <property type="protein sequence ID" value="CDO94193.1"/>
    <property type="molecule type" value="Genomic_DNA"/>
</dbReference>
<dbReference type="InterPro" id="IPR008984">
    <property type="entry name" value="SMAD_FHA_dom_sf"/>
</dbReference>
<evidence type="ECO:0000256" key="6">
    <source>
        <dbReference type="SAM" id="MobiDB-lite"/>
    </source>
</evidence>
<name>A0A0A8L5Q2_9SACH</name>
<feature type="compositionally biased region" description="Basic and acidic residues" evidence="6">
    <location>
        <begin position="468"/>
        <end position="484"/>
    </location>
</feature>
<feature type="compositionally biased region" description="Polar residues" evidence="6">
    <location>
        <begin position="560"/>
        <end position="573"/>
    </location>
</feature>
<evidence type="ECO:0000256" key="1">
    <source>
        <dbReference type="ARBA" id="ARBA00004123"/>
    </source>
</evidence>
<organism evidence="8 9">
    <name type="scientific">Kluyveromyces dobzhanskii CBS 2104</name>
    <dbReference type="NCBI Taxonomy" id="1427455"/>
    <lineage>
        <taxon>Eukaryota</taxon>
        <taxon>Fungi</taxon>
        <taxon>Dikarya</taxon>
        <taxon>Ascomycota</taxon>
        <taxon>Saccharomycotina</taxon>
        <taxon>Saccharomycetes</taxon>
        <taxon>Saccharomycetales</taxon>
        <taxon>Saccharomycetaceae</taxon>
        <taxon>Kluyveromyces</taxon>
    </lineage>
</organism>
<comment type="similarity">
    <text evidence="5">Belongs to the Nibrin family.</text>
</comment>
<dbReference type="CDD" id="cd00027">
    <property type="entry name" value="BRCT"/>
    <property type="match status" value="1"/>
</dbReference>
<dbReference type="Gene3D" id="2.60.200.20">
    <property type="match status" value="1"/>
</dbReference>
<evidence type="ECO:0000313" key="8">
    <source>
        <dbReference type="EMBL" id="CDO94193.1"/>
    </source>
</evidence>
<dbReference type="Proteomes" id="UP000031516">
    <property type="component" value="Unassembled WGS sequence"/>
</dbReference>
<feature type="domain" description="FHA" evidence="7">
    <location>
        <begin position="28"/>
        <end position="56"/>
    </location>
</feature>
<feature type="compositionally biased region" description="Polar residues" evidence="6">
    <location>
        <begin position="521"/>
        <end position="535"/>
    </location>
</feature>
<protein>
    <submittedName>
        <fullName evidence="8">WGS project CCBQ000000000 data, contig 00106</fullName>
    </submittedName>
</protein>
<dbReference type="AlphaFoldDB" id="A0A0A8L5Q2"/>
<evidence type="ECO:0000256" key="3">
    <source>
        <dbReference type="ARBA" id="ARBA00023204"/>
    </source>
</evidence>
<dbReference type="GO" id="GO:0030870">
    <property type="term" value="C:Mre11 complex"/>
    <property type="evidence" value="ECO:0007669"/>
    <property type="project" value="InterPro"/>
</dbReference>
<accession>A0A0A8L5Q2</accession>
<dbReference type="PROSITE" id="PS50006">
    <property type="entry name" value="FHA_DOMAIN"/>
    <property type="match status" value="1"/>
</dbReference>
<evidence type="ECO:0000256" key="2">
    <source>
        <dbReference type="ARBA" id="ARBA00022763"/>
    </source>
</evidence>